<dbReference type="InterPro" id="IPR002509">
    <property type="entry name" value="NODB_dom"/>
</dbReference>
<dbReference type="InterPro" id="IPR011330">
    <property type="entry name" value="Glyco_hydro/deAcase_b/a-brl"/>
</dbReference>
<reference evidence="2 3" key="1">
    <citation type="submission" date="2019-07" db="EMBL/GenBank/DDBJ databases">
        <title>Whole genome shotgun sequence of Sporosarcina luteola NBRC 105378.</title>
        <authorList>
            <person name="Hosoyama A."/>
            <person name="Uohara A."/>
            <person name="Ohji S."/>
            <person name="Ichikawa N."/>
        </authorList>
    </citation>
    <scope>NUCLEOTIDE SEQUENCE [LARGE SCALE GENOMIC DNA]</scope>
    <source>
        <strain evidence="2 3">NBRC 105378</strain>
    </source>
</reference>
<dbReference type="InterPro" id="IPR050248">
    <property type="entry name" value="Polysacc_deacetylase_ArnD"/>
</dbReference>
<gene>
    <name evidence="2" type="primary">ylxY</name>
    <name evidence="2" type="ORF">SLU01_08640</name>
</gene>
<evidence type="ECO:0000313" key="3">
    <source>
        <dbReference type="Proteomes" id="UP000321901"/>
    </source>
</evidence>
<name>A0A511Z582_9BACL</name>
<dbReference type="GO" id="GO:0005975">
    <property type="term" value="P:carbohydrate metabolic process"/>
    <property type="evidence" value="ECO:0007669"/>
    <property type="project" value="InterPro"/>
</dbReference>
<dbReference type="CDD" id="cd10950">
    <property type="entry name" value="CE4_BsYlxY_like"/>
    <property type="match status" value="1"/>
</dbReference>
<dbReference type="RefSeq" id="WP_147055710.1">
    <property type="nucleotide sequence ID" value="NZ_BJYL01000011.1"/>
</dbReference>
<evidence type="ECO:0000259" key="1">
    <source>
        <dbReference type="PROSITE" id="PS51677"/>
    </source>
</evidence>
<dbReference type="PROSITE" id="PS51677">
    <property type="entry name" value="NODB"/>
    <property type="match status" value="1"/>
</dbReference>
<protein>
    <recommendedName>
        <fullName evidence="1">NodB homology domain-containing protein</fullName>
    </recommendedName>
</protein>
<dbReference type="EMBL" id="BJYL01000011">
    <property type="protein sequence ID" value="GEN82552.1"/>
    <property type="molecule type" value="Genomic_DNA"/>
</dbReference>
<evidence type="ECO:0000313" key="2">
    <source>
        <dbReference type="EMBL" id="GEN82552.1"/>
    </source>
</evidence>
<dbReference type="AlphaFoldDB" id="A0A511Z582"/>
<sequence>MKNTIVIAAISGLFIFYGLSMVHTPNLSAASSTTISKNENLLETIQSYANANDIQPIDAVIDRVWKAVPGYNGLVVDIEASYKRMVKSDEFNEDLLVYNKIAPSVRLSDLPPSPIYKGNPQKPMVAFLINVAWGDEFIPPILKTLREHNVKTTFFFDGSWTKKSPELAKMILDEGHEIGNHAYSHPDLGRSSEAKTREELTKTNNVIEEMLGVKPKWFGPPSGSFNQRTVEIARELDMFTVLWTVDTVDWKLPEASAMVNRVVSKVENGSMVLMHPTKPTAEGLEKMIADIKQKGYVIGTVSELLSEDRINTNLQEDLFN</sequence>
<dbReference type="OrthoDB" id="9812065at2"/>
<dbReference type="Pfam" id="PF01522">
    <property type="entry name" value="Polysacc_deac_1"/>
    <property type="match status" value="1"/>
</dbReference>
<comment type="caution">
    <text evidence="2">The sequence shown here is derived from an EMBL/GenBank/DDBJ whole genome shotgun (WGS) entry which is preliminary data.</text>
</comment>
<dbReference type="PANTHER" id="PTHR10587">
    <property type="entry name" value="GLYCOSYL TRANSFERASE-RELATED"/>
    <property type="match status" value="1"/>
</dbReference>
<keyword evidence="3" id="KW-1185">Reference proteome</keyword>
<proteinExistence type="predicted"/>
<dbReference type="Gene3D" id="3.20.20.370">
    <property type="entry name" value="Glycoside hydrolase/deacetylase"/>
    <property type="match status" value="1"/>
</dbReference>
<dbReference type="SUPFAM" id="SSF88713">
    <property type="entry name" value="Glycoside hydrolase/deacetylase"/>
    <property type="match status" value="1"/>
</dbReference>
<accession>A0A511Z582</accession>
<dbReference type="GO" id="GO:0016020">
    <property type="term" value="C:membrane"/>
    <property type="evidence" value="ECO:0007669"/>
    <property type="project" value="TreeGrafter"/>
</dbReference>
<dbReference type="Proteomes" id="UP000321901">
    <property type="component" value="Unassembled WGS sequence"/>
</dbReference>
<organism evidence="2 3">
    <name type="scientific">Sporosarcina luteola</name>
    <dbReference type="NCBI Taxonomy" id="582850"/>
    <lineage>
        <taxon>Bacteria</taxon>
        <taxon>Bacillati</taxon>
        <taxon>Bacillota</taxon>
        <taxon>Bacilli</taxon>
        <taxon>Bacillales</taxon>
        <taxon>Caryophanaceae</taxon>
        <taxon>Sporosarcina</taxon>
    </lineage>
</organism>
<dbReference type="PANTHER" id="PTHR10587:SF80">
    <property type="entry name" value="CHITOOLIGOSACCHARIDE DEACETYLASE"/>
    <property type="match status" value="1"/>
</dbReference>
<dbReference type="NCBIfam" id="TIGR02873">
    <property type="entry name" value="spore_ylxY"/>
    <property type="match status" value="1"/>
</dbReference>
<feature type="domain" description="NodB homology" evidence="1">
    <location>
        <begin position="123"/>
        <end position="299"/>
    </location>
</feature>
<dbReference type="GO" id="GO:0016810">
    <property type="term" value="F:hydrolase activity, acting on carbon-nitrogen (but not peptide) bonds"/>
    <property type="evidence" value="ECO:0007669"/>
    <property type="project" value="InterPro"/>
</dbReference>
<dbReference type="InterPro" id="IPR014228">
    <property type="entry name" value="Spore_polysacc_deacetyl_YlxY"/>
</dbReference>